<protein>
    <submittedName>
        <fullName evidence="1">Uncharacterized protein</fullName>
    </submittedName>
</protein>
<sequence length="324" mass="34742">MGSAVENEAPTVHIVVTCTNRKRVRVPSHLQVRDLQKSDVARRSRAWIKRLSDAPTVALAKELYAGEHWQIARGLAERVGAHGRLWVSSAGYGLISADAPLAPYGATFALGQDDSVADDLVGVRAWWEGLAQWEGPEPGQPRSISALAAREPDSVIIAVLSDPYVRACALDLRDAEKQLSDADSLSVVGPAGRCHEVDDMVVPVTAALRSAVGGSLLSLNVRAAADVIDACQRVGDPLKRPFLKKLMQSAHEAAPVIEARPAGARLTDDQVRDFIFKHVAFGPTSATKLLRALRDAGLSCEQSRFRQLFLDVTASRSAGSGGLF</sequence>
<gene>
    <name evidence="1" type="ORF">GCM10010439_70120</name>
</gene>
<dbReference type="Proteomes" id="UP001501842">
    <property type="component" value="Unassembled WGS sequence"/>
</dbReference>
<comment type="caution">
    <text evidence="1">The sequence shown here is derived from an EMBL/GenBank/DDBJ whole genome shotgun (WGS) entry which is preliminary data.</text>
</comment>
<keyword evidence="2" id="KW-1185">Reference proteome</keyword>
<dbReference type="EMBL" id="BAAATZ010000037">
    <property type="protein sequence ID" value="GAA2737970.1"/>
    <property type="molecule type" value="Genomic_DNA"/>
</dbReference>
<organism evidence="1 2">
    <name type="scientific">Actinocorallia aurantiaca</name>
    <dbReference type="NCBI Taxonomy" id="46204"/>
    <lineage>
        <taxon>Bacteria</taxon>
        <taxon>Bacillati</taxon>
        <taxon>Actinomycetota</taxon>
        <taxon>Actinomycetes</taxon>
        <taxon>Streptosporangiales</taxon>
        <taxon>Thermomonosporaceae</taxon>
        <taxon>Actinocorallia</taxon>
    </lineage>
</organism>
<name>A0ABN3USH9_9ACTN</name>
<proteinExistence type="predicted"/>
<evidence type="ECO:0000313" key="1">
    <source>
        <dbReference type="EMBL" id="GAA2737970.1"/>
    </source>
</evidence>
<reference evidence="1 2" key="1">
    <citation type="journal article" date="2019" name="Int. J. Syst. Evol. Microbiol.">
        <title>The Global Catalogue of Microorganisms (GCM) 10K type strain sequencing project: providing services to taxonomists for standard genome sequencing and annotation.</title>
        <authorList>
            <consortium name="The Broad Institute Genomics Platform"/>
            <consortium name="The Broad Institute Genome Sequencing Center for Infectious Disease"/>
            <person name="Wu L."/>
            <person name="Ma J."/>
        </authorList>
    </citation>
    <scope>NUCLEOTIDE SEQUENCE [LARGE SCALE GENOMIC DNA]</scope>
    <source>
        <strain evidence="1 2">JCM 8201</strain>
    </source>
</reference>
<accession>A0ABN3USH9</accession>
<evidence type="ECO:0000313" key="2">
    <source>
        <dbReference type="Proteomes" id="UP001501842"/>
    </source>
</evidence>